<dbReference type="SMART" id="SM00899">
    <property type="entry name" value="FeoA"/>
    <property type="match status" value="1"/>
</dbReference>
<dbReference type="GO" id="GO:0046914">
    <property type="term" value="F:transition metal ion binding"/>
    <property type="evidence" value="ECO:0007669"/>
    <property type="project" value="InterPro"/>
</dbReference>
<dbReference type="InterPro" id="IPR038157">
    <property type="entry name" value="FeoA_core_dom"/>
</dbReference>
<evidence type="ECO:0000256" key="1">
    <source>
        <dbReference type="ARBA" id="ARBA00023004"/>
    </source>
</evidence>
<reference evidence="3 4" key="1">
    <citation type="submission" date="2019-11" db="EMBL/GenBank/DDBJ databases">
        <title>Whole-genome sequence of a the green, strictly anaerobic photosynthetic bacterium Heliobacillus mobilis DSM 6151.</title>
        <authorList>
            <person name="Kyndt J.A."/>
            <person name="Meyer T.E."/>
        </authorList>
    </citation>
    <scope>NUCLEOTIDE SEQUENCE [LARGE SCALE GENOMIC DNA]</scope>
    <source>
        <strain evidence="3 4">DSM 6151</strain>
    </source>
</reference>
<dbReference type="EMBL" id="WNKU01000004">
    <property type="protein sequence ID" value="MTV48379.1"/>
    <property type="molecule type" value="Genomic_DNA"/>
</dbReference>
<dbReference type="InterPro" id="IPR007167">
    <property type="entry name" value="Fe-transptr_FeoA-like"/>
</dbReference>
<evidence type="ECO:0000313" key="4">
    <source>
        <dbReference type="Proteomes" id="UP000430670"/>
    </source>
</evidence>
<accession>A0A6I3SHM4</accession>
<evidence type="ECO:0000313" key="3">
    <source>
        <dbReference type="EMBL" id="MTV48379.1"/>
    </source>
</evidence>
<dbReference type="PANTHER" id="PTHR43151:SF1">
    <property type="entry name" value="SSR2333 PROTEIN"/>
    <property type="match status" value="1"/>
</dbReference>
<dbReference type="InterPro" id="IPR053184">
    <property type="entry name" value="FeoA-like"/>
</dbReference>
<dbReference type="SUPFAM" id="SSF50037">
    <property type="entry name" value="C-terminal domain of transcriptional repressors"/>
    <property type="match status" value="1"/>
</dbReference>
<protein>
    <submittedName>
        <fullName evidence="3">Ferrous iron transport protein A</fullName>
    </submittedName>
</protein>
<feature type="domain" description="Ferrous iron transporter FeoA-like" evidence="2">
    <location>
        <begin position="3"/>
        <end position="73"/>
    </location>
</feature>
<dbReference type="PANTHER" id="PTHR43151">
    <property type="entry name" value="FEOA FAMILY PROTEIN"/>
    <property type="match status" value="1"/>
</dbReference>
<gene>
    <name evidence="3" type="ORF">GJ688_05205</name>
</gene>
<proteinExistence type="predicted"/>
<evidence type="ECO:0000259" key="2">
    <source>
        <dbReference type="SMART" id="SM00899"/>
    </source>
</evidence>
<comment type="caution">
    <text evidence="3">The sequence shown here is derived from an EMBL/GenBank/DDBJ whole genome shotgun (WGS) entry which is preliminary data.</text>
</comment>
<name>A0A6I3SHM4_HELMO</name>
<dbReference type="Pfam" id="PF04023">
    <property type="entry name" value="FeoA"/>
    <property type="match status" value="1"/>
</dbReference>
<dbReference type="Gene3D" id="2.30.30.90">
    <property type="match status" value="1"/>
</dbReference>
<dbReference type="InterPro" id="IPR008988">
    <property type="entry name" value="Transcriptional_repressor_C"/>
</dbReference>
<keyword evidence="1" id="KW-0408">Iron</keyword>
<organism evidence="3 4">
    <name type="scientific">Heliobacterium mobile</name>
    <name type="common">Heliobacillus mobilis</name>
    <dbReference type="NCBI Taxonomy" id="28064"/>
    <lineage>
        <taxon>Bacteria</taxon>
        <taxon>Bacillati</taxon>
        <taxon>Bacillota</taxon>
        <taxon>Clostridia</taxon>
        <taxon>Eubacteriales</taxon>
        <taxon>Heliobacteriaceae</taxon>
        <taxon>Heliobacterium</taxon>
    </lineage>
</organism>
<dbReference type="AlphaFoldDB" id="A0A6I3SHM4"/>
<sequence>MMNSLNQVTRGQRVFIQRIEGSSETKRQLEEMGLLPGTPVMVCQSSGGPMLVEVRGSKLMLGKALTEQIQVSRGLPREVE</sequence>
<keyword evidence="4" id="KW-1185">Reference proteome</keyword>
<dbReference type="Proteomes" id="UP000430670">
    <property type="component" value="Unassembled WGS sequence"/>
</dbReference>
<dbReference type="OrthoDB" id="5984at2"/>